<accession>A0A2U3K9B9</accession>
<dbReference type="Proteomes" id="UP000238701">
    <property type="component" value="Unassembled WGS sequence"/>
</dbReference>
<gene>
    <name evidence="2" type="ORF">SBA1_150055</name>
</gene>
<feature type="region of interest" description="Disordered" evidence="1">
    <location>
        <begin position="1"/>
        <end position="28"/>
    </location>
</feature>
<evidence type="ECO:0000313" key="3">
    <source>
        <dbReference type="Proteomes" id="UP000238701"/>
    </source>
</evidence>
<dbReference type="AlphaFoldDB" id="A0A2U3K9B9"/>
<evidence type="ECO:0000256" key="1">
    <source>
        <dbReference type="SAM" id="MobiDB-lite"/>
    </source>
</evidence>
<protein>
    <submittedName>
        <fullName evidence="2">Uncharacterized protein</fullName>
    </submittedName>
</protein>
<proteinExistence type="predicted"/>
<sequence>MDGNGAFQGLDKSGGRKAHGLHQSRCTRANESSADETLLFPGILLRVILTRSQYGAFNEIMAELMPTAPPSKTRPWLKYLGFSVLVAGLSSICWYVGSEIFLFTKLAAPLIAPFFGGVPRISGTVVDAVTGQPVPGMDVCLVARARGLNGTRVDRSEMTHSDASGKFSFAPSRQGGAGAAGYEIGIADPAAHVDLSCGKYREEAPYLSQQELPSRDDGRRFYFPMVAVQGLPTPLNDQVTYGWITEKFPDPGNIRIALIPLLQNESECAVIQNQVNASLCRYLNRSYDDALLRKRRPSLNNR</sequence>
<reference evidence="3" key="1">
    <citation type="submission" date="2018-02" db="EMBL/GenBank/DDBJ databases">
        <authorList>
            <person name="Hausmann B."/>
        </authorList>
    </citation>
    <scope>NUCLEOTIDE SEQUENCE [LARGE SCALE GENOMIC DNA]</scope>
    <source>
        <strain evidence="3">Peat soil MAG SbA1</strain>
    </source>
</reference>
<evidence type="ECO:0000313" key="2">
    <source>
        <dbReference type="EMBL" id="SPF36208.1"/>
    </source>
</evidence>
<name>A0A2U3K9B9_9BACT</name>
<organism evidence="2 3">
    <name type="scientific">Candidatus Sulfotelmatobacter kueseliae</name>
    <dbReference type="NCBI Taxonomy" id="2042962"/>
    <lineage>
        <taxon>Bacteria</taxon>
        <taxon>Pseudomonadati</taxon>
        <taxon>Acidobacteriota</taxon>
        <taxon>Terriglobia</taxon>
        <taxon>Terriglobales</taxon>
        <taxon>Candidatus Korobacteraceae</taxon>
        <taxon>Candidatus Sulfotelmatobacter</taxon>
    </lineage>
</organism>
<dbReference type="EMBL" id="OMOD01000057">
    <property type="protein sequence ID" value="SPF36208.1"/>
    <property type="molecule type" value="Genomic_DNA"/>
</dbReference>